<organism evidence="4 5">
    <name type="scientific">[Candida] subhashii</name>
    <dbReference type="NCBI Taxonomy" id="561895"/>
    <lineage>
        <taxon>Eukaryota</taxon>
        <taxon>Fungi</taxon>
        <taxon>Dikarya</taxon>
        <taxon>Ascomycota</taxon>
        <taxon>Saccharomycotina</taxon>
        <taxon>Pichiomycetes</taxon>
        <taxon>Debaryomycetaceae</taxon>
        <taxon>Spathaspora</taxon>
    </lineage>
</organism>
<protein>
    <recommendedName>
        <fullName evidence="6">Myb-like domain-containing protein</fullName>
    </recommendedName>
</protein>
<evidence type="ECO:0000313" key="5">
    <source>
        <dbReference type="Proteomes" id="UP000694255"/>
    </source>
</evidence>
<sequence>MISPGYIDQGFVLTNTQASGRRLESITYGQQEQSMGMRPNFTIEWFPQQETQIQMNDTNQSFHPNFYGGKAYHYAPENFAQSVTPLQSGQLPSPGVVSLRMQNFNENRESIVMPIGHHPVGTNSSRHQSVLAPINREMQQQESRIILPPRAQSQGDISQGCSMNNVSTGPQQSLLQQKSYARLNNNHASVIHLNQGLAQPIASHPYFPNSETLLRSSAIRMQCSPYLNSNSSPRPQQGQRKVKQSSTWTAPEDRMLRALKEVKKLGWREISTFFNGRTPNACQFRWRRIMSSLAANESKSVSPPTVKSPRSRSAQKVKESKKVYSINYILN</sequence>
<dbReference type="CDD" id="cd00167">
    <property type="entry name" value="SANT"/>
    <property type="match status" value="1"/>
</dbReference>
<dbReference type="SMART" id="SM00717">
    <property type="entry name" value="SANT"/>
    <property type="match status" value="1"/>
</dbReference>
<dbReference type="Proteomes" id="UP000694255">
    <property type="component" value="Unassembled WGS sequence"/>
</dbReference>
<dbReference type="RefSeq" id="XP_049264066.1">
    <property type="nucleotide sequence ID" value="XM_049406471.1"/>
</dbReference>
<comment type="caution">
    <text evidence="4">The sequence shown here is derived from an EMBL/GenBank/DDBJ whole genome shotgun (WGS) entry which is preliminary data.</text>
</comment>
<feature type="compositionally biased region" description="Low complexity" evidence="1">
    <location>
        <begin position="298"/>
        <end position="308"/>
    </location>
</feature>
<reference evidence="4 5" key="1">
    <citation type="journal article" date="2021" name="DNA Res.">
        <title>Genome analysis of Candida subhashii reveals its hybrid nature and dual mitochondrial genome conformations.</title>
        <authorList>
            <person name="Mixao V."/>
            <person name="Hegedusova E."/>
            <person name="Saus E."/>
            <person name="Pryszcz L.P."/>
            <person name="Cillingova A."/>
            <person name="Nosek J."/>
            <person name="Gabaldon T."/>
        </authorList>
    </citation>
    <scope>NUCLEOTIDE SEQUENCE [LARGE SCALE GENOMIC DNA]</scope>
    <source>
        <strain evidence="4 5">CBS 10753</strain>
    </source>
</reference>
<dbReference type="PROSITE" id="PS50090">
    <property type="entry name" value="MYB_LIKE"/>
    <property type="match status" value="1"/>
</dbReference>
<dbReference type="InterPro" id="IPR001005">
    <property type="entry name" value="SANT/Myb"/>
</dbReference>
<evidence type="ECO:0000259" key="3">
    <source>
        <dbReference type="PROSITE" id="PS51294"/>
    </source>
</evidence>
<dbReference type="PROSITE" id="PS51294">
    <property type="entry name" value="HTH_MYB"/>
    <property type="match status" value="1"/>
</dbReference>
<evidence type="ECO:0008006" key="6">
    <source>
        <dbReference type="Google" id="ProtNLM"/>
    </source>
</evidence>
<dbReference type="GeneID" id="73469495"/>
<feature type="region of interest" description="Disordered" evidence="1">
    <location>
        <begin position="297"/>
        <end position="318"/>
    </location>
</feature>
<feature type="domain" description="Myb-like" evidence="2">
    <location>
        <begin position="240"/>
        <end position="290"/>
    </location>
</feature>
<feature type="domain" description="HTH myb-type" evidence="3">
    <location>
        <begin position="240"/>
        <end position="294"/>
    </location>
</feature>
<accession>A0A8J5QL68</accession>
<dbReference type="OrthoDB" id="2143914at2759"/>
<feature type="compositionally biased region" description="Polar residues" evidence="1">
    <location>
        <begin position="225"/>
        <end position="249"/>
    </location>
</feature>
<dbReference type="EMBL" id="JAGSYN010000117">
    <property type="protein sequence ID" value="KAG7663834.1"/>
    <property type="molecule type" value="Genomic_DNA"/>
</dbReference>
<name>A0A8J5QL68_9ASCO</name>
<evidence type="ECO:0000259" key="2">
    <source>
        <dbReference type="PROSITE" id="PS50090"/>
    </source>
</evidence>
<evidence type="ECO:0000256" key="1">
    <source>
        <dbReference type="SAM" id="MobiDB-lite"/>
    </source>
</evidence>
<keyword evidence="5" id="KW-1185">Reference proteome</keyword>
<dbReference type="InterPro" id="IPR017930">
    <property type="entry name" value="Myb_dom"/>
</dbReference>
<evidence type="ECO:0000313" key="4">
    <source>
        <dbReference type="EMBL" id="KAG7663834.1"/>
    </source>
</evidence>
<dbReference type="AlphaFoldDB" id="A0A8J5QL68"/>
<feature type="region of interest" description="Disordered" evidence="1">
    <location>
        <begin position="224"/>
        <end position="249"/>
    </location>
</feature>
<gene>
    <name evidence="4" type="ORF">J8A68_002694</name>
</gene>
<proteinExistence type="predicted"/>
<dbReference type="Pfam" id="PF13921">
    <property type="entry name" value="Myb_DNA-bind_6"/>
    <property type="match status" value="1"/>
</dbReference>